<sequence>MSCQGGSYSSRCVFCLGPSLLSREQLLGGPSKKTWPVFSPLVLGDELDSQGPGGEGDAGFACPDKERRGIRGAKVGRLSKALVGPAGVLAPVNQAVIEEQSLGLNVAPLTVSGWHYSGGRLDASATLHTKRLLVSIFMLT</sequence>
<accession>A0AAN8BFC6</accession>
<evidence type="ECO:0000313" key="2">
    <source>
        <dbReference type="Proteomes" id="UP001335648"/>
    </source>
</evidence>
<name>A0AAN8BFC6_9TELE</name>
<comment type="caution">
    <text evidence="1">The sequence shown here is derived from an EMBL/GenBank/DDBJ whole genome shotgun (WGS) entry which is preliminary data.</text>
</comment>
<keyword evidence="2" id="KW-1185">Reference proteome</keyword>
<dbReference type="EMBL" id="JAULUE010002061">
    <property type="protein sequence ID" value="KAK5883484.1"/>
    <property type="molecule type" value="Genomic_DNA"/>
</dbReference>
<dbReference type="AlphaFoldDB" id="A0AAN8BFC6"/>
<evidence type="ECO:0000313" key="1">
    <source>
        <dbReference type="EMBL" id="KAK5883484.1"/>
    </source>
</evidence>
<organism evidence="1 2">
    <name type="scientific">Champsocephalus esox</name>
    <name type="common">pike icefish</name>
    <dbReference type="NCBI Taxonomy" id="159716"/>
    <lineage>
        <taxon>Eukaryota</taxon>
        <taxon>Metazoa</taxon>
        <taxon>Chordata</taxon>
        <taxon>Craniata</taxon>
        <taxon>Vertebrata</taxon>
        <taxon>Euteleostomi</taxon>
        <taxon>Actinopterygii</taxon>
        <taxon>Neopterygii</taxon>
        <taxon>Teleostei</taxon>
        <taxon>Neoteleostei</taxon>
        <taxon>Acanthomorphata</taxon>
        <taxon>Eupercaria</taxon>
        <taxon>Perciformes</taxon>
        <taxon>Notothenioidei</taxon>
        <taxon>Channichthyidae</taxon>
        <taxon>Champsocephalus</taxon>
    </lineage>
</organism>
<dbReference type="Proteomes" id="UP001335648">
    <property type="component" value="Unassembled WGS sequence"/>
</dbReference>
<reference evidence="1 2" key="1">
    <citation type="journal article" date="2023" name="Mol. Biol. Evol.">
        <title>Genomics of Secondarily Temperate Adaptation in the Only Non-Antarctic Icefish.</title>
        <authorList>
            <person name="Rivera-Colon A.G."/>
            <person name="Rayamajhi N."/>
            <person name="Minhas B.F."/>
            <person name="Madrigal G."/>
            <person name="Bilyk K.T."/>
            <person name="Yoon V."/>
            <person name="Hune M."/>
            <person name="Gregory S."/>
            <person name="Cheng C.H.C."/>
            <person name="Catchen J.M."/>
        </authorList>
    </citation>
    <scope>NUCLEOTIDE SEQUENCE [LARGE SCALE GENOMIC DNA]</scope>
    <source>
        <strain evidence="1">JC2023a</strain>
    </source>
</reference>
<protein>
    <submittedName>
        <fullName evidence="1">Uncharacterized protein</fullName>
    </submittedName>
</protein>
<proteinExistence type="predicted"/>
<gene>
    <name evidence="1" type="ORF">CesoFtcFv8_019811</name>
</gene>